<dbReference type="FunFam" id="3.40.50.300:FF:001471">
    <property type="entry name" value="P-loop containing nucleoside triphosphate hydrolase protein"/>
    <property type="match status" value="1"/>
</dbReference>
<gene>
    <name evidence="12" type="ORF">BAUCODRAFT_124301</name>
</gene>
<dbReference type="InterPro" id="IPR036640">
    <property type="entry name" value="ABC1_TM_sf"/>
</dbReference>
<feature type="transmembrane region" description="Helical" evidence="9">
    <location>
        <begin position="308"/>
        <end position="329"/>
    </location>
</feature>
<evidence type="ECO:0000256" key="3">
    <source>
        <dbReference type="ARBA" id="ARBA00022692"/>
    </source>
</evidence>
<feature type="transmembrane region" description="Helical" evidence="9">
    <location>
        <begin position="31"/>
        <end position="56"/>
    </location>
</feature>
<dbReference type="PROSITE" id="PS50929">
    <property type="entry name" value="ABC_TM1F"/>
    <property type="match status" value="2"/>
</dbReference>
<evidence type="ECO:0000259" key="10">
    <source>
        <dbReference type="PROSITE" id="PS50893"/>
    </source>
</evidence>
<reference evidence="12 13" key="1">
    <citation type="journal article" date="2012" name="PLoS Pathog.">
        <title>Diverse lifestyles and strategies of plant pathogenesis encoded in the genomes of eighteen Dothideomycetes fungi.</title>
        <authorList>
            <person name="Ohm R.A."/>
            <person name="Feau N."/>
            <person name="Henrissat B."/>
            <person name="Schoch C.L."/>
            <person name="Horwitz B.A."/>
            <person name="Barry K.W."/>
            <person name="Condon B.J."/>
            <person name="Copeland A.C."/>
            <person name="Dhillon B."/>
            <person name="Glaser F."/>
            <person name="Hesse C.N."/>
            <person name="Kosti I."/>
            <person name="LaButti K."/>
            <person name="Lindquist E.A."/>
            <person name="Lucas S."/>
            <person name="Salamov A.A."/>
            <person name="Bradshaw R.E."/>
            <person name="Ciuffetti L."/>
            <person name="Hamelin R.C."/>
            <person name="Kema G.H.J."/>
            <person name="Lawrence C."/>
            <person name="Scott J.A."/>
            <person name="Spatafora J.W."/>
            <person name="Turgeon B.G."/>
            <person name="de Wit P.J.G.M."/>
            <person name="Zhong S."/>
            <person name="Goodwin S.B."/>
            <person name="Grigoriev I.V."/>
        </authorList>
    </citation>
    <scope>NUCLEOTIDE SEQUENCE [LARGE SCALE GENOMIC DNA]</scope>
    <source>
        <strain evidence="12 13">UAMH 10762</strain>
    </source>
</reference>
<dbReference type="GO" id="GO:0015421">
    <property type="term" value="F:ABC-type oligopeptide transporter activity"/>
    <property type="evidence" value="ECO:0007669"/>
    <property type="project" value="TreeGrafter"/>
</dbReference>
<feature type="transmembrane region" description="Helical" evidence="9">
    <location>
        <begin position="277"/>
        <end position="296"/>
    </location>
</feature>
<dbReference type="PROSITE" id="PS50893">
    <property type="entry name" value="ABC_TRANSPORTER_2"/>
    <property type="match status" value="2"/>
</dbReference>
<keyword evidence="6 9" id="KW-1133">Transmembrane helix</keyword>
<feature type="transmembrane region" description="Helical" evidence="9">
    <location>
        <begin position="831"/>
        <end position="850"/>
    </location>
</feature>
<keyword evidence="13" id="KW-1185">Reference proteome</keyword>
<dbReference type="Gene3D" id="3.40.50.300">
    <property type="entry name" value="P-loop containing nucleotide triphosphate hydrolases"/>
    <property type="match status" value="2"/>
</dbReference>
<dbReference type="RefSeq" id="XP_007678447.1">
    <property type="nucleotide sequence ID" value="XM_007680257.1"/>
</dbReference>
<sequence>MTTEKDDHASDSPDKTEYGEGNAPSATPWKALFFFTTSANLPVLICGVICSAIAGAANPVQSFLIGRLFEGFTQYASGAWTTITLMQEQKKHVLYLVAVAGGSWIFHSLEFMLWLTFGELQAKSARDRLFHGLLERDIEWYDMRKNGIGALLPRLQTQIRDLQLATSQPLGLLFSAAAQCLLCLGEAFFYQWKLTFVILSTVPVIIVLFGLLARIMQAAITQQQEKLGEAQKCTTSAFTAIETVKCFNGQTLERQKYMTKVREAGNWYLKVARASGLQMATGVFFASAMFVQGFYYGGVLIRNGEATVARVIITFLGAIGAFQALQMILPQVINLEKGRRAGTTLRAVMAEVQRGSNVWQKPGLHSPSTCRGEISITNLSFAYPSRSDHLALDDVSMLIPAGEMTFLIGRSGSGKSTISQLLMGFYRVTSGELAVDGIPVHALDTEWLRSNIALVEQQSFLFSDTVFRNIAFGRKDYSEVSKSEVMAAAEFALLQLMITDMPNGLDTLVGYDGGSISGGQRQRMALARARLRDTPILLLDESTSALDHISRALMMDAIRLWRRGKTTIVITHDISQIQPEDYVYLLEHGKLVQEGYRKHLEKLKDTPFQDLLPEDFRAKAIRAVGSEHSRQPLSMSAVLDLAESGKKPVVDRGINHVQADVANTHNWGLSRILGTIWPNASASGKLMILAGFYGCTVHAIATPVFSYILAKLLGTYAMPHGEGRKQLIYALIILTVSALDAAHTGLQRFLLGQVGQHWVDSFRDRAVKRVLDQPKAFFDDEQNSVSHLVDCLDRNAEAMRELLGTFTALAFIALIMCAISVVWALSAQWKMTLIALSVGPYILGVSRLFAAVSARWETRSNDAAEIASSIFTEVFTNIKTVRALALESHFKDKYIRATNHALVVGFQRSFYTGFFFGLSDSAVSFANALVFYIGTWLVCRGTAVNDVIQVIVMLMFALANISVILECIPQVGSSRDAASRLLRLAHLPQDSHEHLGDTRVESVGEILFNNLRFAYPSRPARTVLNRINLRLHPGVSTAIVGESGSGKSTIATLLLDIWNTAQMPETDAAAAGELIICGRDITTLSTPSLRTAIVPVLQNPTVFAATVAENITYGLPTGSPYCSEVVIIDAAQRAGIHDFINSLPLGYDTPIGDGGMGLSGGQAQRVAIARALVRNPSVLILDEATSALDVESAALVRQAIKSLVDDKSRAMTVIMITHSRDMMEMAKHVVVLDQGNVVEEGGFEELLAKEGALSNLLSGGAWTDNKLSGHTARKRGAPRLKDVRWTSRPVCCIVPTHGYLSIRNVTISQNGFRAPI</sequence>
<feature type="domain" description="ABC transmembrane type-1" evidence="11">
    <location>
        <begin position="697"/>
        <end position="973"/>
    </location>
</feature>
<dbReference type="GO" id="GO:0005524">
    <property type="term" value="F:ATP binding"/>
    <property type="evidence" value="ECO:0007669"/>
    <property type="project" value="UniProtKB-KW"/>
</dbReference>
<dbReference type="OrthoDB" id="6500128at2759"/>
<dbReference type="SUPFAM" id="SSF52540">
    <property type="entry name" value="P-loop containing nucleoside triphosphate hydrolases"/>
    <property type="match status" value="2"/>
</dbReference>
<evidence type="ECO:0008006" key="14">
    <source>
        <dbReference type="Google" id="ProtNLM"/>
    </source>
</evidence>
<protein>
    <recommendedName>
        <fullName evidence="14">ABC transporter</fullName>
    </recommendedName>
</protein>
<feature type="transmembrane region" description="Helical" evidence="9">
    <location>
        <begin position="728"/>
        <end position="746"/>
    </location>
</feature>
<dbReference type="EMBL" id="KB445558">
    <property type="protein sequence ID" value="EMC94702.1"/>
    <property type="molecule type" value="Genomic_DNA"/>
</dbReference>
<dbReference type="FunFam" id="3.40.50.300:FF:000604">
    <property type="entry name" value="ABC transporter B family member 28"/>
    <property type="match status" value="1"/>
</dbReference>
<dbReference type="eggNOG" id="KOG0055">
    <property type="taxonomic scope" value="Eukaryota"/>
</dbReference>
<dbReference type="InterPro" id="IPR003439">
    <property type="entry name" value="ABC_transporter-like_ATP-bd"/>
</dbReference>
<dbReference type="CDD" id="cd18578">
    <property type="entry name" value="ABC_6TM_Pgp_ABCB1_D2_like"/>
    <property type="match status" value="1"/>
</dbReference>
<feature type="domain" description="ABC transporter" evidence="10">
    <location>
        <begin position="374"/>
        <end position="613"/>
    </location>
</feature>
<keyword evidence="5" id="KW-0067">ATP-binding</keyword>
<dbReference type="OMA" id="TFWACLT"/>
<feature type="transmembrane region" description="Helical" evidence="9">
    <location>
        <begin position="93"/>
        <end position="117"/>
    </location>
</feature>
<evidence type="ECO:0000256" key="9">
    <source>
        <dbReference type="SAM" id="Phobius"/>
    </source>
</evidence>
<dbReference type="CDD" id="cd18577">
    <property type="entry name" value="ABC_6TM_Pgp_ABCB1_D1_like"/>
    <property type="match status" value="1"/>
</dbReference>
<feature type="region of interest" description="Disordered" evidence="8">
    <location>
        <begin position="1"/>
        <end position="22"/>
    </location>
</feature>
<comment type="subcellular location">
    <subcellularLocation>
        <location evidence="1">Membrane</location>
        <topology evidence="1">Multi-pass membrane protein</topology>
    </subcellularLocation>
</comment>
<evidence type="ECO:0000256" key="4">
    <source>
        <dbReference type="ARBA" id="ARBA00022741"/>
    </source>
</evidence>
<dbReference type="GO" id="GO:0090374">
    <property type="term" value="P:oligopeptide export from mitochondrion"/>
    <property type="evidence" value="ECO:0007669"/>
    <property type="project" value="TreeGrafter"/>
</dbReference>
<name>M2LKB5_BAUPA</name>
<dbReference type="GeneID" id="19107867"/>
<evidence type="ECO:0000259" key="11">
    <source>
        <dbReference type="PROSITE" id="PS50929"/>
    </source>
</evidence>
<dbReference type="InterPro" id="IPR017871">
    <property type="entry name" value="ABC_transporter-like_CS"/>
</dbReference>
<dbReference type="SMART" id="SM00382">
    <property type="entry name" value="AAA"/>
    <property type="match status" value="2"/>
</dbReference>
<dbReference type="InterPro" id="IPR039421">
    <property type="entry name" value="Type_1_exporter"/>
</dbReference>
<evidence type="ECO:0000256" key="5">
    <source>
        <dbReference type="ARBA" id="ARBA00022840"/>
    </source>
</evidence>
<evidence type="ECO:0000256" key="8">
    <source>
        <dbReference type="SAM" id="MobiDB-lite"/>
    </source>
</evidence>
<feature type="transmembrane region" description="Helical" evidence="9">
    <location>
        <begin position="914"/>
        <end position="935"/>
    </location>
</feature>
<evidence type="ECO:0000256" key="7">
    <source>
        <dbReference type="ARBA" id="ARBA00023136"/>
    </source>
</evidence>
<evidence type="ECO:0000256" key="1">
    <source>
        <dbReference type="ARBA" id="ARBA00004141"/>
    </source>
</evidence>
<organism evidence="12 13">
    <name type="scientific">Baudoinia panamericana (strain UAMH 10762)</name>
    <name type="common">Angels' share fungus</name>
    <name type="synonym">Baudoinia compniacensis (strain UAMH 10762)</name>
    <dbReference type="NCBI Taxonomy" id="717646"/>
    <lineage>
        <taxon>Eukaryota</taxon>
        <taxon>Fungi</taxon>
        <taxon>Dikarya</taxon>
        <taxon>Ascomycota</taxon>
        <taxon>Pezizomycotina</taxon>
        <taxon>Dothideomycetes</taxon>
        <taxon>Dothideomycetidae</taxon>
        <taxon>Mycosphaerellales</taxon>
        <taxon>Teratosphaeriaceae</taxon>
        <taxon>Baudoinia</taxon>
    </lineage>
</organism>
<proteinExistence type="predicted"/>
<dbReference type="GO" id="GO:0005743">
    <property type="term" value="C:mitochondrial inner membrane"/>
    <property type="evidence" value="ECO:0007669"/>
    <property type="project" value="TreeGrafter"/>
</dbReference>
<feature type="domain" description="ABC transmembrane type-1" evidence="11">
    <location>
        <begin position="47"/>
        <end position="337"/>
    </location>
</feature>
<evidence type="ECO:0000256" key="6">
    <source>
        <dbReference type="ARBA" id="ARBA00022989"/>
    </source>
</evidence>
<dbReference type="PANTHER" id="PTHR43394:SF15">
    <property type="entry name" value="ALPHA-FACTOR-TRANSPORTING ATPASE"/>
    <property type="match status" value="1"/>
</dbReference>
<dbReference type="Proteomes" id="UP000011761">
    <property type="component" value="Unassembled WGS sequence"/>
</dbReference>
<dbReference type="Gene3D" id="1.20.1560.10">
    <property type="entry name" value="ABC transporter type 1, transmembrane domain"/>
    <property type="match status" value="1"/>
</dbReference>
<dbReference type="SUPFAM" id="SSF90123">
    <property type="entry name" value="ABC transporter transmembrane region"/>
    <property type="match status" value="2"/>
</dbReference>
<feature type="transmembrane region" description="Helical" evidence="9">
    <location>
        <begin position="947"/>
        <end position="965"/>
    </location>
</feature>
<dbReference type="GO" id="GO:0016887">
    <property type="term" value="F:ATP hydrolysis activity"/>
    <property type="evidence" value="ECO:0007669"/>
    <property type="project" value="InterPro"/>
</dbReference>
<evidence type="ECO:0000256" key="2">
    <source>
        <dbReference type="ARBA" id="ARBA00022448"/>
    </source>
</evidence>
<evidence type="ECO:0000313" key="12">
    <source>
        <dbReference type="EMBL" id="EMC94702.1"/>
    </source>
</evidence>
<dbReference type="InterPro" id="IPR027417">
    <property type="entry name" value="P-loop_NTPase"/>
</dbReference>
<dbReference type="InterPro" id="IPR011527">
    <property type="entry name" value="ABC1_TM_dom"/>
</dbReference>
<dbReference type="PANTHER" id="PTHR43394">
    <property type="entry name" value="ATP-DEPENDENT PERMEASE MDL1, MITOCHONDRIAL"/>
    <property type="match status" value="1"/>
</dbReference>
<feature type="transmembrane region" description="Helical" evidence="9">
    <location>
        <begin position="802"/>
        <end position="825"/>
    </location>
</feature>
<keyword evidence="3 9" id="KW-0812">Transmembrane</keyword>
<feature type="transmembrane region" description="Helical" evidence="9">
    <location>
        <begin position="196"/>
        <end position="216"/>
    </location>
</feature>
<evidence type="ECO:0000313" key="13">
    <source>
        <dbReference type="Proteomes" id="UP000011761"/>
    </source>
</evidence>
<feature type="compositionally biased region" description="Basic and acidic residues" evidence="8">
    <location>
        <begin position="1"/>
        <end position="18"/>
    </location>
</feature>
<dbReference type="Pfam" id="PF00005">
    <property type="entry name" value="ABC_tran"/>
    <property type="match status" value="2"/>
</dbReference>
<dbReference type="KEGG" id="bcom:BAUCODRAFT_124301"/>
<feature type="transmembrane region" description="Helical" evidence="9">
    <location>
        <begin position="686"/>
        <end position="708"/>
    </location>
</feature>
<accession>M2LKB5</accession>
<dbReference type="InterPro" id="IPR003593">
    <property type="entry name" value="AAA+_ATPase"/>
</dbReference>
<dbReference type="PROSITE" id="PS00211">
    <property type="entry name" value="ABC_TRANSPORTER_1"/>
    <property type="match status" value="1"/>
</dbReference>
<keyword evidence="2" id="KW-0813">Transport</keyword>
<keyword evidence="4" id="KW-0547">Nucleotide-binding</keyword>
<feature type="transmembrane region" description="Helical" evidence="9">
    <location>
        <begin position="170"/>
        <end position="190"/>
    </location>
</feature>
<dbReference type="HOGENOM" id="CLU_000604_17_2_1"/>
<dbReference type="Pfam" id="PF00664">
    <property type="entry name" value="ABC_membrane"/>
    <property type="match status" value="2"/>
</dbReference>
<keyword evidence="7 9" id="KW-0472">Membrane</keyword>
<feature type="domain" description="ABC transporter" evidence="10">
    <location>
        <begin position="1006"/>
        <end position="1259"/>
    </location>
</feature>